<reference evidence="9 10" key="1">
    <citation type="submission" date="2025-04" db="UniProtKB">
        <authorList>
            <consortium name="RefSeq"/>
        </authorList>
    </citation>
    <scope>IDENTIFICATION</scope>
    <source>
        <tissue evidence="9 10">Whole organism</tissue>
    </source>
</reference>
<evidence type="ECO:0000256" key="5">
    <source>
        <dbReference type="SAM" id="Phobius"/>
    </source>
</evidence>
<organism evidence="8 10">
    <name type="scientific">Frankliniella occidentalis</name>
    <name type="common">Western flower thrips</name>
    <name type="synonym">Euthrips occidentalis</name>
    <dbReference type="NCBI Taxonomy" id="133901"/>
    <lineage>
        <taxon>Eukaryota</taxon>
        <taxon>Metazoa</taxon>
        <taxon>Ecdysozoa</taxon>
        <taxon>Arthropoda</taxon>
        <taxon>Hexapoda</taxon>
        <taxon>Insecta</taxon>
        <taxon>Pterygota</taxon>
        <taxon>Neoptera</taxon>
        <taxon>Paraneoptera</taxon>
        <taxon>Thysanoptera</taxon>
        <taxon>Terebrantia</taxon>
        <taxon>Thripoidea</taxon>
        <taxon>Thripidae</taxon>
        <taxon>Frankliniella</taxon>
    </lineage>
</organism>
<dbReference type="OrthoDB" id="1600340at2759"/>
<evidence type="ECO:0000256" key="6">
    <source>
        <dbReference type="SAM" id="SignalP"/>
    </source>
</evidence>
<dbReference type="SUPFAM" id="SSF52047">
    <property type="entry name" value="RNI-like"/>
    <property type="match status" value="1"/>
</dbReference>
<dbReference type="FunFam" id="3.80.10.10:FF:001164">
    <property type="entry name" value="GH01279p"/>
    <property type="match status" value="1"/>
</dbReference>
<evidence type="ECO:0000313" key="10">
    <source>
        <dbReference type="RefSeq" id="XP_026285842.1"/>
    </source>
</evidence>
<evidence type="ECO:0000256" key="2">
    <source>
        <dbReference type="ARBA" id="ARBA00022729"/>
    </source>
</evidence>
<dbReference type="RefSeq" id="XP_026285843.1">
    <property type="nucleotide sequence ID" value="XM_026430058.2"/>
</dbReference>
<dbReference type="SMART" id="SM00364">
    <property type="entry name" value="LRR_BAC"/>
    <property type="match status" value="6"/>
</dbReference>
<dbReference type="InterPro" id="IPR001611">
    <property type="entry name" value="Leu-rich_rpt"/>
</dbReference>
<dbReference type="InterPro" id="IPR003591">
    <property type="entry name" value="Leu-rich_rpt_typical-subtyp"/>
</dbReference>
<dbReference type="InterPro" id="IPR000483">
    <property type="entry name" value="Cys-rich_flank_reg_C"/>
</dbReference>
<keyword evidence="1" id="KW-0433">Leucine-rich repeat</keyword>
<dbReference type="PANTHER" id="PTHR45617:SF181">
    <property type="entry name" value="LP04042P"/>
    <property type="match status" value="1"/>
</dbReference>
<feature type="region of interest" description="Disordered" evidence="4">
    <location>
        <begin position="35"/>
        <end position="75"/>
    </location>
</feature>
<sequence length="793" mass="85229">MARAKSALLLGAAVVALLSWACVLAAATNLTTTSSASTVAITSSSPQQPRDETTLRTPSSGEAPAAPPSSNDASFQRIVLDKGQLELEEEKRKRQQQGLLEQRLQKLQEQRRLCARCDCFALRRAAQSANATVRVSLDENLDDVPDTTTSPSLTVTTTGSKAKTTPLVPPVNQVLVINCTSRLLAEELPRWSWPARLSAGEAVAAETWAEFRGGDLSGVSRLPQLPFHLTRLSLADNRLRSVAPRAFANLKTLRDLDLSNNVIADVPHDAFLGLASLERLNLSGNSLSSRPLSADLFKDLGKLNKVSLAHNKIAGELNADTLPWSGSILELDLSYNGLTSVSAGAWRRLPNIKVLDMSHNKLSSLTPDAFLELRSLERLDLSWNALTALAPGSLAGLAGLRTLVLAHNALRGQGLPTASFTQLAALDTLDLSSNAISLHESAGALSALPAALRSLDLSHNPLGRAEGGLEGQTEAAATLPATLESLSLAHCNLHGLDVRSWGGLAALRRLQLAGNDISVLSSLAHLDALAELNVSSNALTRFPTVALPALRSLDVTHNHLERAPTPFSPLLAVMRLDDNPLEELRIAASPALALLSVRGMPQLRSLPRGAVHLHAAEAPANATAPCLALLLSHNPMLGEVHEDALRNITFCQLDMSHNALEWLDPRATDWSAVPSLDLQGNPWKCSCRLQWLLEGPMQHIYRSSPALLEDLRCSSPETVSGRRLVHWFNHTGRALCDGELMDLQSAGTVTFKMSPASLVVMGCLGVAAVGLVLLGILAHRRYVARRRVRNRRF</sequence>
<feature type="signal peptide" evidence="6">
    <location>
        <begin position="1"/>
        <end position="25"/>
    </location>
</feature>
<name>A0A6J1SYA3_FRAOC</name>
<dbReference type="GO" id="GO:0071944">
    <property type="term" value="C:cell periphery"/>
    <property type="evidence" value="ECO:0007669"/>
    <property type="project" value="UniProtKB-ARBA"/>
</dbReference>
<dbReference type="PROSITE" id="PS51450">
    <property type="entry name" value="LRR"/>
    <property type="match status" value="4"/>
</dbReference>
<feature type="domain" description="LRRCT" evidence="7">
    <location>
        <begin position="681"/>
        <end position="737"/>
    </location>
</feature>
<dbReference type="Pfam" id="PF13855">
    <property type="entry name" value="LRR_8"/>
    <property type="match status" value="3"/>
</dbReference>
<dbReference type="AlphaFoldDB" id="A0A6J1SYA3"/>
<dbReference type="KEGG" id="foc:113211621"/>
<dbReference type="PRINTS" id="PR00019">
    <property type="entry name" value="LEURICHRPT"/>
</dbReference>
<proteinExistence type="predicted"/>
<dbReference type="Proteomes" id="UP000504606">
    <property type="component" value="Unplaced"/>
</dbReference>
<accession>A0A6J1SYA3</accession>
<dbReference type="GeneID" id="113211621"/>
<evidence type="ECO:0000256" key="1">
    <source>
        <dbReference type="ARBA" id="ARBA00022614"/>
    </source>
</evidence>
<keyword evidence="5" id="KW-0472">Membrane</keyword>
<dbReference type="Gene3D" id="3.80.10.10">
    <property type="entry name" value="Ribonuclease Inhibitor"/>
    <property type="match status" value="4"/>
</dbReference>
<dbReference type="RefSeq" id="XP_026285841.1">
    <property type="nucleotide sequence ID" value="XM_026430056.2"/>
</dbReference>
<keyword evidence="3" id="KW-0677">Repeat</keyword>
<evidence type="ECO:0000313" key="8">
    <source>
        <dbReference type="Proteomes" id="UP000504606"/>
    </source>
</evidence>
<dbReference type="RefSeq" id="XP_026285842.1">
    <property type="nucleotide sequence ID" value="XM_026430057.2"/>
</dbReference>
<protein>
    <submittedName>
        <fullName evidence="9 10">Insulin-like growth factor-binding protein complex acid labile subunit</fullName>
    </submittedName>
</protein>
<dbReference type="SUPFAM" id="SSF52058">
    <property type="entry name" value="L domain-like"/>
    <property type="match status" value="1"/>
</dbReference>
<feature type="transmembrane region" description="Helical" evidence="5">
    <location>
        <begin position="758"/>
        <end position="779"/>
    </location>
</feature>
<keyword evidence="5" id="KW-1133">Transmembrane helix</keyword>
<dbReference type="SMART" id="SM00369">
    <property type="entry name" value="LRR_TYP"/>
    <property type="match status" value="10"/>
</dbReference>
<feature type="compositionally biased region" description="Low complexity" evidence="4">
    <location>
        <begin position="35"/>
        <end position="45"/>
    </location>
</feature>
<dbReference type="PANTHER" id="PTHR45617">
    <property type="entry name" value="LEUCINE RICH REPEAT FAMILY PROTEIN"/>
    <property type="match status" value="1"/>
</dbReference>
<gene>
    <name evidence="9 10 11" type="primary">LOC113211621</name>
</gene>
<evidence type="ECO:0000256" key="4">
    <source>
        <dbReference type="SAM" id="MobiDB-lite"/>
    </source>
</evidence>
<evidence type="ECO:0000313" key="9">
    <source>
        <dbReference type="RefSeq" id="XP_026285841.1"/>
    </source>
</evidence>
<feature type="chain" id="PRO_5044639504" evidence="6">
    <location>
        <begin position="26"/>
        <end position="793"/>
    </location>
</feature>
<evidence type="ECO:0000259" key="7">
    <source>
        <dbReference type="SMART" id="SM00082"/>
    </source>
</evidence>
<keyword evidence="8" id="KW-1185">Reference proteome</keyword>
<evidence type="ECO:0000256" key="3">
    <source>
        <dbReference type="ARBA" id="ARBA00022737"/>
    </source>
</evidence>
<dbReference type="SMART" id="SM00082">
    <property type="entry name" value="LRRCT"/>
    <property type="match status" value="1"/>
</dbReference>
<dbReference type="InterPro" id="IPR032675">
    <property type="entry name" value="LRR_dom_sf"/>
</dbReference>
<evidence type="ECO:0000313" key="11">
    <source>
        <dbReference type="RefSeq" id="XP_026285843.1"/>
    </source>
</evidence>
<keyword evidence="2 6" id="KW-0732">Signal</keyword>
<keyword evidence="5" id="KW-0812">Transmembrane</keyword>